<accession>A0A0U2KZ62</accession>
<dbReference type="EMBL" id="CP013652">
    <property type="protein sequence ID" value="ALS22306.1"/>
    <property type="molecule type" value="Genomic_DNA"/>
</dbReference>
<organism evidence="2 3">
    <name type="scientific">Paenibacillus naphthalenovorans</name>
    <dbReference type="NCBI Taxonomy" id="162209"/>
    <lineage>
        <taxon>Bacteria</taxon>
        <taxon>Bacillati</taxon>
        <taxon>Bacillota</taxon>
        <taxon>Bacilli</taxon>
        <taxon>Bacillales</taxon>
        <taxon>Paenibacillaceae</taxon>
        <taxon>Paenibacillus</taxon>
    </lineage>
</organism>
<gene>
    <name evidence="2" type="ORF">IJ22_19320</name>
</gene>
<name>A0A0U2KZ62_9BACL</name>
<evidence type="ECO:0000313" key="2">
    <source>
        <dbReference type="EMBL" id="ALS22306.1"/>
    </source>
</evidence>
<keyword evidence="3" id="KW-1185">Reference proteome</keyword>
<dbReference type="KEGG" id="pnp:IJ22_19320"/>
<dbReference type="RefSeq" id="WP_062408610.1">
    <property type="nucleotide sequence ID" value="NZ_CP013652.1"/>
</dbReference>
<reference evidence="3" key="1">
    <citation type="submission" date="2015-12" db="EMBL/GenBank/DDBJ databases">
        <title>Complete genome sequences of two moderately thermophilic Paenibacillus species.</title>
        <authorList>
            <person name="Butler R.III."/>
            <person name="Wang J."/>
            <person name="Stark B.C."/>
            <person name="Pombert J.-F."/>
        </authorList>
    </citation>
    <scope>NUCLEOTIDE SEQUENCE [LARGE SCALE GENOMIC DNA]</scope>
    <source>
        <strain evidence="3">32O-Y</strain>
    </source>
</reference>
<dbReference type="AlphaFoldDB" id="A0A0U2KZ62"/>
<evidence type="ECO:0000313" key="3">
    <source>
        <dbReference type="Proteomes" id="UP000061660"/>
    </source>
</evidence>
<sequence>MNISNINKYKKYVENGTYQNKTLQKLAERYSNQYHSTISHLDIIIHSDRANTIIKNGLEYKCIVDYGNLPKKSALSNIQLVFYREVITKHEDNIRAGDIVEFAFNNEARKTYLFLKTIEIREDGYDLSIMQECNAELKWIDDNGNIQIFPCIFFSNSRSNFGISSDKLMMLPNGRRQVIVQRNEHTVKFKRHMRFMFGGSVFKVIDFDAISDDGIVNLNMQDDLFNPATDNEDLGIADYRESNYSLKILNDNNISVELNQTLQLSVEALKNNTPVNINEITFVSDNPNVGIIDNSGLFTPVSIGSTLITAEYKGITSSIVIFVRDIQYNNYTVDLEGNDSIYYNKSSKYTPIFKNNGHVIDEQATFYITADDGFSPTNLATLSSQVSNECVILAGNKTGYIRLHVNSMNGLISGHKRIYIKSYT</sequence>
<protein>
    <submittedName>
        <fullName evidence="2">Bacterial Ig-like domain-containing protein</fullName>
    </submittedName>
</protein>
<dbReference type="OrthoDB" id="2606203at2"/>
<dbReference type="SUPFAM" id="SSF49373">
    <property type="entry name" value="Invasin/intimin cell-adhesion fragments"/>
    <property type="match status" value="1"/>
</dbReference>
<dbReference type="Gene3D" id="2.60.40.1080">
    <property type="match status" value="1"/>
</dbReference>
<feature type="domain" description="BIG2" evidence="1">
    <location>
        <begin position="243"/>
        <end position="322"/>
    </location>
</feature>
<dbReference type="Proteomes" id="UP000061660">
    <property type="component" value="Chromosome"/>
</dbReference>
<dbReference type="InterPro" id="IPR008964">
    <property type="entry name" value="Invasin/intimin_cell_adhesion"/>
</dbReference>
<dbReference type="PATRIC" id="fig|162209.4.peg.2047"/>
<reference evidence="2 3" key="2">
    <citation type="journal article" date="2016" name="Genome Announc.">
        <title>Complete Genome Sequences of Two Interactive Moderate Thermophiles, Paenibacillus napthalenovorans 32O-Y and Paenibacillus sp. 32O-W.</title>
        <authorList>
            <person name="Butler R.R.III."/>
            <person name="Wang J."/>
            <person name="Stark B.C."/>
            <person name="Pombert J.F."/>
        </authorList>
    </citation>
    <scope>NUCLEOTIDE SEQUENCE [LARGE SCALE GENOMIC DNA]</scope>
    <source>
        <strain evidence="2 3">32O-Y</strain>
    </source>
</reference>
<dbReference type="SMART" id="SM00635">
    <property type="entry name" value="BID_2"/>
    <property type="match status" value="1"/>
</dbReference>
<evidence type="ECO:0000259" key="1">
    <source>
        <dbReference type="SMART" id="SM00635"/>
    </source>
</evidence>
<proteinExistence type="predicted"/>
<dbReference type="STRING" id="162209.IJ22_19320"/>
<dbReference type="InterPro" id="IPR003343">
    <property type="entry name" value="Big_2"/>
</dbReference>